<gene>
    <name evidence="3" type="ORF">DCC81_05175</name>
</gene>
<keyword evidence="2" id="KW-0732">Signal</keyword>
<sequence>MKKAVFVLCMILFTGSMAHAQLLPKIKTKATTAVNSSTDRAADKVVNEAVNKTSDNVTDKAIGATGEKIKTLFKKKKKKPADPEPAVAPATDSVAVKPNEPVSAN</sequence>
<evidence type="ECO:0000313" key="4">
    <source>
        <dbReference type="Proteomes" id="UP000244450"/>
    </source>
</evidence>
<feature type="signal peptide" evidence="2">
    <location>
        <begin position="1"/>
        <end position="20"/>
    </location>
</feature>
<feature type="region of interest" description="Disordered" evidence="1">
    <location>
        <begin position="73"/>
        <end position="105"/>
    </location>
</feature>
<dbReference type="RefSeq" id="WP_108685513.1">
    <property type="nucleotide sequence ID" value="NZ_QCYK01000001.1"/>
</dbReference>
<dbReference type="AlphaFoldDB" id="A0A2T7BMG4"/>
<dbReference type="EMBL" id="QCYK01000001">
    <property type="protein sequence ID" value="PUZ28873.1"/>
    <property type="molecule type" value="Genomic_DNA"/>
</dbReference>
<feature type="chain" id="PRO_5015489638" description="YtxH domain-containing protein" evidence="2">
    <location>
        <begin position="21"/>
        <end position="105"/>
    </location>
</feature>
<protein>
    <recommendedName>
        <fullName evidence="5">YtxH domain-containing protein</fullName>
    </recommendedName>
</protein>
<dbReference type="Proteomes" id="UP000244450">
    <property type="component" value="Unassembled WGS sequence"/>
</dbReference>
<organism evidence="3 4">
    <name type="scientific">Chitinophaga parva</name>
    <dbReference type="NCBI Taxonomy" id="2169414"/>
    <lineage>
        <taxon>Bacteria</taxon>
        <taxon>Pseudomonadati</taxon>
        <taxon>Bacteroidota</taxon>
        <taxon>Chitinophagia</taxon>
        <taxon>Chitinophagales</taxon>
        <taxon>Chitinophagaceae</taxon>
        <taxon>Chitinophaga</taxon>
    </lineage>
</organism>
<reference evidence="3 4" key="1">
    <citation type="submission" date="2018-04" db="EMBL/GenBank/DDBJ databases">
        <title>Chitinophaga fuyangensis sp. nov., isolated from soil in a chemical factory.</title>
        <authorList>
            <person name="Chen K."/>
        </authorList>
    </citation>
    <scope>NUCLEOTIDE SEQUENCE [LARGE SCALE GENOMIC DNA]</scope>
    <source>
        <strain evidence="3 4">LY-1</strain>
    </source>
</reference>
<name>A0A2T7BMG4_9BACT</name>
<keyword evidence="4" id="KW-1185">Reference proteome</keyword>
<accession>A0A2T7BMG4</accession>
<evidence type="ECO:0000256" key="2">
    <source>
        <dbReference type="SAM" id="SignalP"/>
    </source>
</evidence>
<dbReference type="OrthoDB" id="9953332at2"/>
<comment type="caution">
    <text evidence="3">The sequence shown here is derived from an EMBL/GenBank/DDBJ whole genome shotgun (WGS) entry which is preliminary data.</text>
</comment>
<evidence type="ECO:0008006" key="5">
    <source>
        <dbReference type="Google" id="ProtNLM"/>
    </source>
</evidence>
<evidence type="ECO:0000313" key="3">
    <source>
        <dbReference type="EMBL" id="PUZ28873.1"/>
    </source>
</evidence>
<evidence type="ECO:0000256" key="1">
    <source>
        <dbReference type="SAM" id="MobiDB-lite"/>
    </source>
</evidence>
<proteinExistence type="predicted"/>